<feature type="transmembrane region" description="Helical" evidence="1">
    <location>
        <begin position="90"/>
        <end position="110"/>
    </location>
</feature>
<dbReference type="EMBL" id="WBPP01000018">
    <property type="protein sequence ID" value="KAB2395299.1"/>
    <property type="molecule type" value="Genomic_DNA"/>
</dbReference>
<evidence type="ECO:0000313" key="3">
    <source>
        <dbReference type="Proteomes" id="UP000475765"/>
    </source>
</evidence>
<organism evidence="2 3">
    <name type="scientific">Bacillus cereus</name>
    <dbReference type="NCBI Taxonomy" id="1396"/>
    <lineage>
        <taxon>Bacteria</taxon>
        <taxon>Bacillati</taxon>
        <taxon>Bacillota</taxon>
        <taxon>Bacilli</taxon>
        <taxon>Bacillales</taxon>
        <taxon>Bacillaceae</taxon>
        <taxon>Bacillus</taxon>
        <taxon>Bacillus cereus group</taxon>
    </lineage>
</organism>
<feature type="transmembrane region" description="Helical" evidence="1">
    <location>
        <begin position="30"/>
        <end position="53"/>
    </location>
</feature>
<keyword evidence="1" id="KW-1133">Transmembrane helix</keyword>
<evidence type="ECO:0000313" key="2">
    <source>
        <dbReference type="EMBL" id="KAB2395299.1"/>
    </source>
</evidence>
<comment type="caution">
    <text evidence="2">The sequence shown here is derived from an EMBL/GenBank/DDBJ whole genome shotgun (WGS) entry which is preliminary data.</text>
</comment>
<evidence type="ECO:0000256" key="1">
    <source>
        <dbReference type="SAM" id="Phobius"/>
    </source>
</evidence>
<sequence>MIKILANIIFGFIIPWIFGIWLFKRNPKVILLIAPIGIAIAFLINEWGVNYFWEFKPIFKNISLSAYPLNLGLYPILVCFFIYIEMKKQFNTLGLICFFTLFLTVLEKIAHLLGKVNYINGWNIFWTFISYLVAILIVYSYFRILVRHQILNS</sequence>
<protein>
    <submittedName>
        <fullName evidence="2">Uncharacterized protein</fullName>
    </submittedName>
</protein>
<proteinExistence type="predicted"/>
<dbReference type="NCBIfam" id="NF041644">
    <property type="entry name" value="CBO0543_fam"/>
    <property type="match status" value="1"/>
</dbReference>
<accession>A0A9W7QF05</accession>
<dbReference type="AlphaFoldDB" id="A0A9W7QF05"/>
<dbReference type="Proteomes" id="UP000475765">
    <property type="component" value="Unassembled WGS sequence"/>
</dbReference>
<feature type="transmembrane region" description="Helical" evidence="1">
    <location>
        <begin position="65"/>
        <end position="83"/>
    </location>
</feature>
<reference evidence="2 3" key="1">
    <citation type="submission" date="2019-10" db="EMBL/GenBank/DDBJ databases">
        <title>Bacillus from the desert of Cuatro Cinegas, Coahuila.</title>
        <authorList>
            <person name="Olmedo-Alvarez G."/>
            <person name="Saldana S."/>
            <person name="Barcelo D."/>
        </authorList>
    </citation>
    <scope>NUCLEOTIDE SEQUENCE [LARGE SCALE GENOMIC DNA]</scope>
    <source>
        <strain evidence="2 3">CH417_13T</strain>
    </source>
</reference>
<keyword evidence="1" id="KW-0472">Membrane</keyword>
<gene>
    <name evidence="2" type="ORF">F8172_14965</name>
</gene>
<dbReference type="InterPro" id="IPR048147">
    <property type="entry name" value="CBO0543-like"/>
</dbReference>
<feature type="transmembrane region" description="Helical" evidence="1">
    <location>
        <begin position="6"/>
        <end position="23"/>
    </location>
</feature>
<keyword evidence="1" id="KW-0812">Transmembrane</keyword>
<feature type="transmembrane region" description="Helical" evidence="1">
    <location>
        <begin position="122"/>
        <end position="142"/>
    </location>
</feature>
<name>A0A9W7QF05_BACCE</name>